<dbReference type="Gene3D" id="2.30.30.40">
    <property type="entry name" value="SH3 Domains"/>
    <property type="match status" value="1"/>
</dbReference>
<dbReference type="PANTHER" id="PTHR22617:SF45">
    <property type="entry name" value="CHEMOTAXIS PROTEIN CHEW"/>
    <property type="match status" value="1"/>
</dbReference>
<gene>
    <name evidence="5" type="primary">cheW_16</name>
    <name evidence="5" type="ORF">SDC9_52310</name>
</gene>
<reference evidence="5" key="1">
    <citation type="submission" date="2019-08" db="EMBL/GenBank/DDBJ databases">
        <authorList>
            <person name="Kucharzyk K."/>
            <person name="Murdoch R.W."/>
            <person name="Higgins S."/>
            <person name="Loffler F."/>
        </authorList>
    </citation>
    <scope>NUCLEOTIDE SEQUENCE</scope>
</reference>
<dbReference type="PROSITE" id="PS50851">
    <property type="entry name" value="CHEW"/>
    <property type="match status" value="1"/>
</dbReference>
<dbReference type="GO" id="GO:0005829">
    <property type="term" value="C:cytosol"/>
    <property type="evidence" value="ECO:0007669"/>
    <property type="project" value="TreeGrafter"/>
</dbReference>
<protein>
    <recommendedName>
        <fullName evidence="2">Chemotaxis protein CheW</fullName>
    </recommendedName>
</protein>
<dbReference type="InterPro" id="IPR002545">
    <property type="entry name" value="CheW-lke_dom"/>
</dbReference>
<organism evidence="5">
    <name type="scientific">bioreactor metagenome</name>
    <dbReference type="NCBI Taxonomy" id="1076179"/>
    <lineage>
        <taxon>unclassified sequences</taxon>
        <taxon>metagenomes</taxon>
        <taxon>ecological metagenomes</taxon>
    </lineage>
</organism>
<dbReference type="GO" id="GO:0006935">
    <property type="term" value="P:chemotaxis"/>
    <property type="evidence" value="ECO:0007669"/>
    <property type="project" value="InterPro"/>
</dbReference>
<evidence type="ECO:0000313" key="5">
    <source>
        <dbReference type="EMBL" id="MPM06015.1"/>
    </source>
</evidence>
<dbReference type="Pfam" id="PF01584">
    <property type="entry name" value="CheW"/>
    <property type="match status" value="1"/>
</dbReference>
<accession>A0A644WQ58</accession>
<dbReference type="SMART" id="SM00260">
    <property type="entry name" value="CheW"/>
    <property type="match status" value="1"/>
</dbReference>
<comment type="subcellular location">
    <subcellularLocation>
        <location evidence="1">Cytoplasm</location>
    </subcellularLocation>
</comment>
<proteinExistence type="predicted"/>
<sequence length="164" mass="18322">MAESLKNAVDSEEDDMKGRFLTFLVDKELYGIGLRNVMEIVGIQPITQMPEVPDYIKGIVNLRGKIIPVMDVRLRFKKPGQDYHDRTCIIVIDYKGLSIGLIVDSVSEVLAIPDEDIVDKPEINSRGSRGYISSVGKIGERVILLLDCEKLMSAEELELIASEL</sequence>
<comment type="caution">
    <text evidence="5">The sequence shown here is derived from an EMBL/GenBank/DDBJ whole genome shotgun (WGS) entry which is preliminary data.</text>
</comment>
<name>A0A644WQ58_9ZZZZ</name>
<dbReference type="Gene3D" id="2.40.50.180">
    <property type="entry name" value="CheA-289, Domain 4"/>
    <property type="match status" value="1"/>
</dbReference>
<evidence type="ECO:0000256" key="3">
    <source>
        <dbReference type="ARBA" id="ARBA00022490"/>
    </source>
</evidence>
<dbReference type="GO" id="GO:0007165">
    <property type="term" value="P:signal transduction"/>
    <property type="evidence" value="ECO:0007669"/>
    <property type="project" value="InterPro"/>
</dbReference>
<dbReference type="InterPro" id="IPR036061">
    <property type="entry name" value="CheW-like_dom_sf"/>
</dbReference>
<dbReference type="AlphaFoldDB" id="A0A644WQ58"/>
<dbReference type="EMBL" id="VSSQ01001187">
    <property type="protein sequence ID" value="MPM06015.1"/>
    <property type="molecule type" value="Genomic_DNA"/>
</dbReference>
<dbReference type="InterPro" id="IPR039315">
    <property type="entry name" value="CheW"/>
</dbReference>
<evidence type="ECO:0000256" key="1">
    <source>
        <dbReference type="ARBA" id="ARBA00004496"/>
    </source>
</evidence>
<evidence type="ECO:0000259" key="4">
    <source>
        <dbReference type="PROSITE" id="PS50851"/>
    </source>
</evidence>
<dbReference type="SUPFAM" id="SSF50341">
    <property type="entry name" value="CheW-like"/>
    <property type="match status" value="1"/>
</dbReference>
<dbReference type="PANTHER" id="PTHR22617">
    <property type="entry name" value="CHEMOTAXIS SENSOR HISTIDINE KINASE-RELATED"/>
    <property type="match status" value="1"/>
</dbReference>
<keyword evidence="3" id="KW-0963">Cytoplasm</keyword>
<evidence type="ECO:0000256" key="2">
    <source>
        <dbReference type="ARBA" id="ARBA00021483"/>
    </source>
</evidence>
<feature type="domain" description="CheW-like" evidence="4">
    <location>
        <begin position="17"/>
        <end position="157"/>
    </location>
</feature>